<dbReference type="OrthoDB" id="310435at2759"/>
<accession>A0A1R2CG04</accession>
<dbReference type="PANTHER" id="PTHR14614">
    <property type="entry name" value="HEPATOCELLULAR CARCINOMA-ASSOCIATED ANTIGEN"/>
    <property type="match status" value="1"/>
</dbReference>
<dbReference type="EMBL" id="MPUH01000163">
    <property type="protein sequence ID" value="OMJ87951.1"/>
    <property type="molecule type" value="Genomic_DNA"/>
</dbReference>
<keyword evidence="2" id="KW-1185">Reference proteome</keyword>
<dbReference type="Gene3D" id="3.40.50.150">
    <property type="entry name" value="Vaccinia Virus protein VP39"/>
    <property type="match status" value="1"/>
</dbReference>
<organism evidence="1 2">
    <name type="scientific">Stentor coeruleus</name>
    <dbReference type="NCBI Taxonomy" id="5963"/>
    <lineage>
        <taxon>Eukaryota</taxon>
        <taxon>Sar</taxon>
        <taxon>Alveolata</taxon>
        <taxon>Ciliophora</taxon>
        <taxon>Postciliodesmatophora</taxon>
        <taxon>Heterotrichea</taxon>
        <taxon>Heterotrichida</taxon>
        <taxon>Stentoridae</taxon>
        <taxon>Stentor</taxon>
    </lineage>
</organism>
<dbReference type="PANTHER" id="PTHR14614:SF132">
    <property type="entry name" value="PROTEIN-LYSINE METHYLTRANSFERASE C42C1.13"/>
    <property type="match status" value="1"/>
</dbReference>
<dbReference type="InterPro" id="IPR029063">
    <property type="entry name" value="SAM-dependent_MTases_sf"/>
</dbReference>
<dbReference type="AlphaFoldDB" id="A0A1R2CG04"/>
<evidence type="ECO:0008006" key="3">
    <source>
        <dbReference type="Google" id="ProtNLM"/>
    </source>
</evidence>
<proteinExistence type="predicted"/>
<dbReference type="InterPro" id="IPR019410">
    <property type="entry name" value="Methyltransf_16"/>
</dbReference>
<dbReference type="Pfam" id="PF10294">
    <property type="entry name" value="Methyltransf_16"/>
    <property type="match status" value="1"/>
</dbReference>
<protein>
    <recommendedName>
        <fullName evidence="3">Methyltransferase small domain-containing protein</fullName>
    </recommendedName>
</protein>
<dbReference type="SUPFAM" id="SSF53335">
    <property type="entry name" value="S-adenosyl-L-methionine-dependent methyltransferases"/>
    <property type="match status" value="1"/>
</dbReference>
<name>A0A1R2CG04_9CILI</name>
<dbReference type="Proteomes" id="UP000187209">
    <property type="component" value="Unassembled WGS sequence"/>
</dbReference>
<reference evidence="1 2" key="1">
    <citation type="submission" date="2016-11" db="EMBL/GenBank/DDBJ databases">
        <title>The macronuclear genome of Stentor coeruleus: a giant cell with tiny introns.</title>
        <authorList>
            <person name="Slabodnick M."/>
            <person name="Ruby J.G."/>
            <person name="Reiff S.B."/>
            <person name="Swart E.C."/>
            <person name="Gosai S."/>
            <person name="Prabakaran S."/>
            <person name="Witkowska E."/>
            <person name="Larue G.E."/>
            <person name="Fisher S."/>
            <person name="Freeman R.M."/>
            <person name="Gunawardena J."/>
            <person name="Chu W."/>
            <person name="Stover N.A."/>
            <person name="Gregory B.D."/>
            <person name="Nowacki M."/>
            <person name="Derisi J."/>
            <person name="Roy S.W."/>
            <person name="Marshall W.F."/>
            <person name="Sood P."/>
        </authorList>
    </citation>
    <scope>NUCLEOTIDE SEQUENCE [LARGE SCALE GENOMIC DNA]</scope>
    <source>
        <strain evidence="1">WM001</strain>
    </source>
</reference>
<sequence>MVWDASLILAKFLYCNKDLVFSKATTVLEVGSGTGICGLACALMEPKLRVYLSDLRSHLPLIQTNIDINATSNVSCGEIDWFNPGNPGTFDLIIGSDVVYEPDLFEPLLDTLDVLSTKNTVILLCNELRMTRDLGFYKLAEKKGWTLTILPEHLQDKEYFSHECPIMRFTKNR</sequence>
<gene>
    <name evidence="1" type="ORF">SteCoe_10185</name>
</gene>
<comment type="caution">
    <text evidence="1">The sequence shown here is derived from an EMBL/GenBank/DDBJ whole genome shotgun (WGS) entry which is preliminary data.</text>
</comment>
<evidence type="ECO:0000313" key="1">
    <source>
        <dbReference type="EMBL" id="OMJ87951.1"/>
    </source>
</evidence>
<evidence type="ECO:0000313" key="2">
    <source>
        <dbReference type="Proteomes" id="UP000187209"/>
    </source>
</evidence>